<dbReference type="Pfam" id="PF00743">
    <property type="entry name" value="FMO-like"/>
    <property type="match status" value="1"/>
</dbReference>
<comment type="cofactor">
    <cofactor evidence="1">
        <name>FAD</name>
        <dbReference type="ChEBI" id="CHEBI:57692"/>
    </cofactor>
</comment>
<organism evidence="7 8">
    <name type="scientific">Tsukamurella soli</name>
    <dbReference type="NCBI Taxonomy" id="644556"/>
    <lineage>
        <taxon>Bacteria</taxon>
        <taxon>Bacillati</taxon>
        <taxon>Actinomycetota</taxon>
        <taxon>Actinomycetes</taxon>
        <taxon>Mycobacteriales</taxon>
        <taxon>Tsukamurellaceae</taxon>
        <taxon>Tsukamurella</taxon>
    </lineage>
</organism>
<evidence type="ECO:0000256" key="4">
    <source>
        <dbReference type="ARBA" id="ARBA00022827"/>
    </source>
</evidence>
<evidence type="ECO:0000313" key="7">
    <source>
        <dbReference type="EMBL" id="GAA4384426.1"/>
    </source>
</evidence>
<reference evidence="8" key="1">
    <citation type="journal article" date="2019" name="Int. J. Syst. Evol. Microbiol.">
        <title>The Global Catalogue of Microorganisms (GCM) 10K type strain sequencing project: providing services to taxonomists for standard genome sequencing and annotation.</title>
        <authorList>
            <consortium name="The Broad Institute Genomics Platform"/>
            <consortium name="The Broad Institute Genome Sequencing Center for Infectious Disease"/>
            <person name="Wu L."/>
            <person name="Ma J."/>
        </authorList>
    </citation>
    <scope>NUCLEOTIDE SEQUENCE [LARGE SCALE GENOMIC DNA]</scope>
    <source>
        <strain evidence="8">JCM 17688</strain>
    </source>
</reference>
<keyword evidence="8" id="KW-1185">Reference proteome</keyword>
<accession>A0ABP8J499</accession>
<dbReference type="PANTHER" id="PTHR43872:SF1">
    <property type="entry name" value="MONOOXYGENASE, PUTATIVE (AFU_ORTHOLOGUE AFUA_8G02570)-RELATED"/>
    <property type="match status" value="1"/>
</dbReference>
<evidence type="ECO:0000256" key="5">
    <source>
        <dbReference type="ARBA" id="ARBA00023002"/>
    </source>
</evidence>
<evidence type="ECO:0000256" key="2">
    <source>
        <dbReference type="ARBA" id="ARBA00010139"/>
    </source>
</evidence>
<evidence type="ECO:0000313" key="8">
    <source>
        <dbReference type="Proteomes" id="UP001500635"/>
    </source>
</evidence>
<comment type="caution">
    <text evidence="7">The sequence shown here is derived from an EMBL/GenBank/DDBJ whole genome shotgun (WGS) entry which is preliminary data.</text>
</comment>
<protein>
    <submittedName>
        <fullName evidence="7">NAD(P)/FAD-dependent oxidoreductase</fullName>
    </submittedName>
</protein>
<sequence>MANPDANYTDLLIVGAGLAGIDTAYRVSSTLPELSYTVLERRDGMGGTWDLFKYPGIRSDSDIFTLSYPFLPWDGSKTLASGPEIKAYIEKAAATFGIDKHIRFGTKVLSADFDTSIDLWTVRAERNGEEVVHTARFVVGCTGYYNYDKGYEPKFPGIEDFKGQVVYPQFWPEDLDYQGKKVVVIGSGATAITLVPAMADDVERITMLQRSPTYVSSLPSEYPLTKTMQRLLPAGVAHNAIRYRNSVVLIGSYLLCRQFPTISRQVLRAAAKAQLPKGYEVDVHFKPKYAPWDQRLCAVPDGDLFKTLKSGKAEVVTDTIDHVSENGIVLSSGRELEADIIISATGLSLLAFGGIDLSIDGEPTAPHDHFAYRGHMLSDVPNFAFIIGYTNASWTLRADISARAIARLLAYMKEHGYTHAAPHTGGGELEELPAFDLAAGYVQRSPTAMPKAATIAPWRIRNNYWLDALEYRRSDVEDSIEFGTVAAPAQEQDHAAVG</sequence>
<dbReference type="InterPro" id="IPR036188">
    <property type="entry name" value="FAD/NAD-bd_sf"/>
</dbReference>
<keyword evidence="4" id="KW-0274">FAD</keyword>
<evidence type="ECO:0000256" key="6">
    <source>
        <dbReference type="ARBA" id="ARBA00023033"/>
    </source>
</evidence>
<dbReference type="EMBL" id="BAABFR010000004">
    <property type="protein sequence ID" value="GAA4384426.1"/>
    <property type="molecule type" value="Genomic_DNA"/>
</dbReference>
<evidence type="ECO:0000256" key="1">
    <source>
        <dbReference type="ARBA" id="ARBA00001974"/>
    </source>
</evidence>
<proteinExistence type="inferred from homology"/>
<dbReference type="Pfam" id="PF13450">
    <property type="entry name" value="NAD_binding_8"/>
    <property type="match status" value="1"/>
</dbReference>
<keyword evidence="6" id="KW-0503">Monooxygenase</keyword>
<keyword evidence="5" id="KW-0560">Oxidoreductase</keyword>
<dbReference type="PANTHER" id="PTHR43872">
    <property type="entry name" value="MONOOXYGENASE, PUTATIVE (AFU_ORTHOLOGUE AFUA_8G02570)-RELATED"/>
    <property type="match status" value="1"/>
</dbReference>
<name>A0ABP8J499_9ACTN</name>
<gene>
    <name evidence="7" type="ORF">GCM10023147_04870</name>
</gene>
<keyword evidence="3" id="KW-0285">Flavoprotein</keyword>
<dbReference type="RefSeq" id="WP_344990353.1">
    <property type="nucleotide sequence ID" value="NZ_BAABFR010000004.1"/>
</dbReference>
<dbReference type="Gene3D" id="3.50.50.60">
    <property type="entry name" value="FAD/NAD(P)-binding domain"/>
    <property type="match status" value="3"/>
</dbReference>
<dbReference type="Proteomes" id="UP001500635">
    <property type="component" value="Unassembled WGS sequence"/>
</dbReference>
<dbReference type="InterPro" id="IPR051820">
    <property type="entry name" value="FAD-binding_MO"/>
</dbReference>
<evidence type="ECO:0000256" key="3">
    <source>
        <dbReference type="ARBA" id="ARBA00022630"/>
    </source>
</evidence>
<dbReference type="InterPro" id="IPR020946">
    <property type="entry name" value="Flavin_mOase-like"/>
</dbReference>
<dbReference type="SUPFAM" id="SSF51905">
    <property type="entry name" value="FAD/NAD(P)-binding domain"/>
    <property type="match status" value="1"/>
</dbReference>
<comment type="similarity">
    <text evidence="2">Belongs to the FAD-binding monooxygenase family.</text>
</comment>